<organism evidence="2 3">
    <name type="scientific">Kwoniella shivajii</name>
    <dbReference type="NCBI Taxonomy" id="564305"/>
    <lineage>
        <taxon>Eukaryota</taxon>
        <taxon>Fungi</taxon>
        <taxon>Dikarya</taxon>
        <taxon>Basidiomycota</taxon>
        <taxon>Agaricomycotina</taxon>
        <taxon>Tremellomycetes</taxon>
        <taxon>Tremellales</taxon>
        <taxon>Cryptococcaceae</taxon>
        <taxon>Kwoniella</taxon>
    </lineage>
</organism>
<protein>
    <submittedName>
        <fullName evidence="2">Uncharacterized protein</fullName>
    </submittedName>
</protein>
<reference evidence="2 3" key="1">
    <citation type="submission" date="2024-01" db="EMBL/GenBank/DDBJ databases">
        <title>Comparative genomics of Cryptococcus and Kwoniella reveals pathogenesis evolution and contrasting modes of karyotype evolution via chromosome fusion or intercentromeric recombination.</title>
        <authorList>
            <person name="Coelho M.A."/>
            <person name="David-Palma M."/>
            <person name="Shea T."/>
            <person name="Bowers K."/>
            <person name="McGinley-Smith S."/>
            <person name="Mohammad A.W."/>
            <person name="Gnirke A."/>
            <person name="Yurkov A.M."/>
            <person name="Nowrousian M."/>
            <person name="Sun S."/>
            <person name="Cuomo C.A."/>
            <person name="Heitman J."/>
        </authorList>
    </citation>
    <scope>NUCLEOTIDE SEQUENCE [LARGE SCALE GENOMIC DNA]</scope>
    <source>
        <strain evidence="2">CBS 11374</strain>
    </source>
</reference>
<dbReference type="RefSeq" id="XP_062792134.1">
    <property type="nucleotide sequence ID" value="XM_062936083.1"/>
</dbReference>
<feature type="region of interest" description="Disordered" evidence="1">
    <location>
        <begin position="246"/>
        <end position="280"/>
    </location>
</feature>
<dbReference type="GeneID" id="87956496"/>
<dbReference type="EMBL" id="CP141885">
    <property type="protein sequence ID" value="WRT67394.1"/>
    <property type="molecule type" value="Genomic_DNA"/>
</dbReference>
<sequence length="379" mass="44178">MASFSTTSTVSPRDLIDDPFPPLNPAPLLVVFHGRYDEYQQRPQRFHEPVGFACEKVVEELLKIAENLIIHPIAIPIVTRIISGNDHPHDLVEPAVRRVLADFKIAICLSNKWSKKTLGMHAQFHSMKSQKYLRANERVIYLNRFFVERLVKAKADRSNPNPNDFHRHIFIAAIHLARELIHLLRRQVRILLGQYPDVPIPPHCCHVGNFDDDQDFEVQGGWNFEGELIRGLVSAIWFRSHTRNTSHRSRDEDSDGNSEEHNDNSILRSTNRPISPTTFDDSFSTDYDTHLPRVEKHYPFDHIVIKRHNMCYTIKDSWLENFYTSFERGGFSEVQFPPEVNPVPLNPSELDKTVHYNHKRIREDYCIIIRCTDDRTAHY</sequence>
<evidence type="ECO:0000313" key="2">
    <source>
        <dbReference type="EMBL" id="WRT67394.1"/>
    </source>
</evidence>
<proteinExistence type="predicted"/>
<evidence type="ECO:0000313" key="3">
    <source>
        <dbReference type="Proteomes" id="UP001329825"/>
    </source>
</evidence>
<accession>A0ABZ1D1H1</accession>
<feature type="compositionally biased region" description="Polar residues" evidence="1">
    <location>
        <begin position="264"/>
        <end position="276"/>
    </location>
</feature>
<name>A0ABZ1D1H1_9TREE</name>
<dbReference type="Proteomes" id="UP001329825">
    <property type="component" value="Chromosome 5"/>
</dbReference>
<evidence type="ECO:0000256" key="1">
    <source>
        <dbReference type="SAM" id="MobiDB-lite"/>
    </source>
</evidence>
<keyword evidence="3" id="KW-1185">Reference proteome</keyword>
<gene>
    <name evidence="2" type="ORF">IL334_004365</name>
</gene>